<keyword evidence="7 8" id="KW-0503">Monooxygenase</keyword>
<evidence type="ECO:0000256" key="7">
    <source>
        <dbReference type="ARBA" id="ARBA00023033"/>
    </source>
</evidence>
<evidence type="ECO:0000256" key="4">
    <source>
        <dbReference type="ARBA" id="ARBA00022827"/>
    </source>
</evidence>
<accession>A0ABW3VQD8</accession>
<keyword evidence="6 8" id="KW-0560">Oxidoreductase</keyword>
<evidence type="ECO:0000256" key="2">
    <source>
        <dbReference type="ARBA" id="ARBA00010139"/>
    </source>
</evidence>
<dbReference type="EMBL" id="JBHTMB010000219">
    <property type="protein sequence ID" value="MFD1236359.1"/>
    <property type="molecule type" value="Genomic_DNA"/>
</dbReference>
<protein>
    <submittedName>
        <fullName evidence="8">Flavin-containing monooxygenase</fullName>
        <ecNumber evidence="8">1.14.13.-</ecNumber>
    </submittedName>
</protein>
<dbReference type="Proteomes" id="UP001597182">
    <property type="component" value="Unassembled WGS sequence"/>
</dbReference>
<dbReference type="PANTHER" id="PTHR43098">
    <property type="entry name" value="L-ORNITHINE N(5)-MONOOXYGENASE-RELATED"/>
    <property type="match status" value="1"/>
</dbReference>
<comment type="similarity">
    <text evidence="2">Belongs to the FAD-binding monooxygenase family.</text>
</comment>
<evidence type="ECO:0000256" key="5">
    <source>
        <dbReference type="ARBA" id="ARBA00022857"/>
    </source>
</evidence>
<proteinExistence type="inferred from homology"/>
<evidence type="ECO:0000313" key="8">
    <source>
        <dbReference type="EMBL" id="MFD1236359.1"/>
    </source>
</evidence>
<dbReference type="GO" id="GO:0004497">
    <property type="term" value="F:monooxygenase activity"/>
    <property type="evidence" value="ECO:0007669"/>
    <property type="project" value="UniProtKB-KW"/>
</dbReference>
<dbReference type="InterPro" id="IPR050775">
    <property type="entry name" value="FAD-binding_Monooxygenases"/>
</dbReference>
<reference evidence="9" key="1">
    <citation type="journal article" date="2019" name="Int. J. Syst. Evol. Microbiol.">
        <title>The Global Catalogue of Microorganisms (GCM) 10K type strain sequencing project: providing services to taxonomists for standard genome sequencing and annotation.</title>
        <authorList>
            <consortium name="The Broad Institute Genomics Platform"/>
            <consortium name="The Broad Institute Genome Sequencing Center for Infectious Disease"/>
            <person name="Wu L."/>
            <person name="Ma J."/>
        </authorList>
    </citation>
    <scope>NUCLEOTIDE SEQUENCE [LARGE SCALE GENOMIC DNA]</scope>
    <source>
        <strain evidence="9">CCUG 49018</strain>
    </source>
</reference>
<dbReference type="EC" id="1.14.13.-" evidence="8"/>
<gene>
    <name evidence="8" type="ORF">ACFQ34_23980</name>
</gene>
<evidence type="ECO:0000256" key="3">
    <source>
        <dbReference type="ARBA" id="ARBA00022630"/>
    </source>
</evidence>
<evidence type="ECO:0000256" key="6">
    <source>
        <dbReference type="ARBA" id="ARBA00023002"/>
    </source>
</evidence>
<dbReference type="RefSeq" id="WP_013677851.1">
    <property type="nucleotide sequence ID" value="NZ_BAABKS010000012.1"/>
</dbReference>
<comment type="caution">
    <text evidence="8">The sequence shown here is derived from an EMBL/GenBank/DDBJ whole genome shotgun (WGS) entry which is preliminary data.</text>
</comment>
<dbReference type="SUPFAM" id="SSF51905">
    <property type="entry name" value="FAD/NAD(P)-binding domain"/>
    <property type="match status" value="2"/>
</dbReference>
<evidence type="ECO:0000313" key="9">
    <source>
        <dbReference type="Proteomes" id="UP001597182"/>
    </source>
</evidence>
<evidence type="ECO:0000256" key="1">
    <source>
        <dbReference type="ARBA" id="ARBA00001974"/>
    </source>
</evidence>
<organism evidence="8 9">
    <name type="scientific">Pseudonocardia benzenivorans</name>
    <dbReference type="NCBI Taxonomy" id="228005"/>
    <lineage>
        <taxon>Bacteria</taxon>
        <taxon>Bacillati</taxon>
        <taxon>Actinomycetota</taxon>
        <taxon>Actinomycetes</taxon>
        <taxon>Pseudonocardiales</taxon>
        <taxon>Pseudonocardiaceae</taxon>
        <taxon>Pseudonocardia</taxon>
    </lineage>
</organism>
<name>A0ABW3VQD8_9PSEU</name>
<keyword evidence="4" id="KW-0274">FAD</keyword>
<dbReference type="InterPro" id="IPR036188">
    <property type="entry name" value="FAD/NAD-bd_sf"/>
</dbReference>
<keyword evidence="3" id="KW-0285">Flavoprotein</keyword>
<keyword evidence="5" id="KW-0521">NADP</keyword>
<dbReference type="Gene3D" id="3.50.50.60">
    <property type="entry name" value="FAD/NAD(P)-binding domain"/>
    <property type="match status" value="3"/>
</dbReference>
<keyword evidence="9" id="KW-1185">Reference proteome</keyword>
<dbReference type="PANTHER" id="PTHR43098:SF3">
    <property type="entry name" value="L-ORNITHINE N(5)-MONOOXYGENASE-RELATED"/>
    <property type="match status" value="1"/>
</dbReference>
<sequence>MTEEQTVDVVVVGAGFAGLYMLHRLRRSGMRAVVLEAADGVGGTWYWNRYPGARCDSESYYYSYSFDDDLQQEWTWSERYAGQEEIRRYLDHVADRFDLRRDIRLNTRVTATSWDEEAGLWNVGTEAGDTVRGRYLVTAVGCLSSANVPDIPGLDSFEGDWYHTGQWPHEKVDFSGKRVGIVGTGSTGIQAIPVIAAEAAHLTVFQRTPNYSIPARNGPMSPEVSAKIKQEYDRIRAVQRASTNGHPFLINETSALAVDDDVRTATYESAWEFGGLRFRATYADLLADKAANDTASDFIRNKIREIVKDPEVAERLLPKDHGFATKRPPIDTEYFETYNRDNVTLVDVRATPIQEITPTGMRTSEHEYPLDCIVFATGFDALTGPLLRMNIRGRDGVALRDRWAEGPKTYLGLQVAGFPNMFTITGPGSPSVLTNMPTCIEQHVEWIIDCLEHMRDKGLDRVETTEDAEREWGAEVARAADRTLLPQASTSWYLGANVPGKPRVFMPYAGGMANYAKTCEEVAVRGYDGFVMT</sequence>
<dbReference type="Pfam" id="PF13738">
    <property type="entry name" value="Pyr_redox_3"/>
    <property type="match status" value="1"/>
</dbReference>
<comment type="cofactor">
    <cofactor evidence="1">
        <name>FAD</name>
        <dbReference type="ChEBI" id="CHEBI:57692"/>
    </cofactor>
</comment>